<gene>
    <name evidence="1" type="ORF">RCOM_0707650</name>
</gene>
<name>B9RQY1_RICCO</name>
<reference evidence="2" key="1">
    <citation type="journal article" date="2010" name="Nat. Biotechnol.">
        <title>Draft genome sequence of the oilseed species Ricinus communis.</title>
        <authorList>
            <person name="Chan A.P."/>
            <person name="Crabtree J."/>
            <person name="Zhao Q."/>
            <person name="Lorenzi H."/>
            <person name="Orvis J."/>
            <person name="Puiu D."/>
            <person name="Melake-Berhan A."/>
            <person name="Jones K.M."/>
            <person name="Redman J."/>
            <person name="Chen G."/>
            <person name="Cahoon E.B."/>
            <person name="Gedil M."/>
            <person name="Stanke M."/>
            <person name="Haas B.J."/>
            <person name="Wortman J.R."/>
            <person name="Fraser-Liggett C.M."/>
            <person name="Ravel J."/>
            <person name="Rabinowicz P.D."/>
        </authorList>
    </citation>
    <scope>NUCLEOTIDE SEQUENCE [LARGE SCALE GENOMIC DNA]</scope>
    <source>
        <strain evidence="2">cv. Hale</strain>
    </source>
</reference>
<sequence length="90" mass="9764">MKEAASILCSLTGISSLDGSPMYYHYYNSNEKGPSFLSESTSCVVSDSMCLSCHAKDVFIFLQDRIQASPKGLGMDNTLLEDIMVDINAG</sequence>
<protein>
    <submittedName>
        <fullName evidence="1">Uncharacterized protein</fullName>
    </submittedName>
</protein>
<evidence type="ECO:0000313" key="1">
    <source>
        <dbReference type="EMBL" id="EEF46152.1"/>
    </source>
</evidence>
<accession>B9RQY1</accession>
<dbReference type="EMBL" id="EQ973802">
    <property type="protein sequence ID" value="EEF46152.1"/>
    <property type="molecule type" value="Genomic_DNA"/>
</dbReference>
<keyword evidence="2" id="KW-1185">Reference proteome</keyword>
<dbReference type="InParanoid" id="B9RQY1"/>
<dbReference type="AlphaFoldDB" id="B9RQY1"/>
<organism evidence="1 2">
    <name type="scientific">Ricinus communis</name>
    <name type="common">Castor bean</name>
    <dbReference type="NCBI Taxonomy" id="3988"/>
    <lineage>
        <taxon>Eukaryota</taxon>
        <taxon>Viridiplantae</taxon>
        <taxon>Streptophyta</taxon>
        <taxon>Embryophyta</taxon>
        <taxon>Tracheophyta</taxon>
        <taxon>Spermatophyta</taxon>
        <taxon>Magnoliopsida</taxon>
        <taxon>eudicotyledons</taxon>
        <taxon>Gunneridae</taxon>
        <taxon>Pentapetalae</taxon>
        <taxon>rosids</taxon>
        <taxon>fabids</taxon>
        <taxon>Malpighiales</taxon>
        <taxon>Euphorbiaceae</taxon>
        <taxon>Acalyphoideae</taxon>
        <taxon>Acalypheae</taxon>
        <taxon>Ricinus</taxon>
    </lineage>
</organism>
<proteinExistence type="predicted"/>
<evidence type="ECO:0000313" key="2">
    <source>
        <dbReference type="Proteomes" id="UP000008311"/>
    </source>
</evidence>
<dbReference type="Proteomes" id="UP000008311">
    <property type="component" value="Unassembled WGS sequence"/>
</dbReference>